<gene>
    <name evidence="2" type="ORF">HPHI1048_LOCUS17819</name>
</gene>
<name>A0A7S0HUL5_9CRYP</name>
<feature type="signal peptide" evidence="1">
    <location>
        <begin position="1"/>
        <end position="31"/>
    </location>
</feature>
<feature type="chain" id="PRO_5030983894" evidence="1">
    <location>
        <begin position="32"/>
        <end position="338"/>
    </location>
</feature>
<protein>
    <submittedName>
        <fullName evidence="2">Uncharacterized protein</fullName>
    </submittedName>
</protein>
<reference evidence="2" key="1">
    <citation type="submission" date="2021-01" db="EMBL/GenBank/DDBJ databases">
        <authorList>
            <person name="Corre E."/>
            <person name="Pelletier E."/>
            <person name="Niang G."/>
            <person name="Scheremetjew M."/>
            <person name="Finn R."/>
            <person name="Kale V."/>
            <person name="Holt S."/>
            <person name="Cochrane G."/>
            <person name="Meng A."/>
            <person name="Brown T."/>
            <person name="Cohen L."/>
        </authorList>
    </citation>
    <scope>NUCLEOTIDE SEQUENCE</scope>
    <source>
        <strain evidence="2">CCMP325</strain>
    </source>
</reference>
<sequence length="338" mass="36976">MPDPSNRMSPSLAACVLLAILLLAGFQDTHSSVANASSSYDSHDVESTRPSLPITWNCTIRMICTPYTLVKKMILAQRHVSIKGGMHRALELANNLALRLRLGVNTFVRGLYRLSAVVLSPCEPHGPLSCSSAILALQKYVGRHAHFVRARVGAEVSHLASQVIAVLSDTSLVSRSKAFVASLENRQIEDLLSACRSDVHLHYFSSVQSLSSCPRMVNLEGIQEISPCKSETFSLKSSANVSSCSCSGYAGLKMFVKLLVQETLEVKFNVIEDEIVSDQVKRRVHLSGTETQHGRAAMAAQEALFNMKLGFDKLGRIYKITYSVQSIRNPRGPDSDSP</sequence>
<keyword evidence="1" id="KW-0732">Signal</keyword>
<accession>A0A7S0HUL5</accession>
<proteinExistence type="predicted"/>
<evidence type="ECO:0000256" key="1">
    <source>
        <dbReference type="SAM" id="SignalP"/>
    </source>
</evidence>
<evidence type="ECO:0000313" key="2">
    <source>
        <dbReference type="EMBL" id="CAD8497713.1"/>
    </source>
</evidence>
<dbReference type="AlphaFoldDB" id="A0A7S0HUL5"/>
<organism evidence="2">
    <name type="scientific">Hanusia phi</name>
    <dbReference type="NCBI Taxonomy" id="3032"/>
    <lineage>
        <taxon>Eukaryota</taxon>
        <taxon>Cryptophyceae</taxon>
        <taxon>Pyrenomonadales</taxon>
        <taxon>Geminigeraceae</taxon>
        <taxon>Hanusia</taxon>
    </lineage>
</organism>
<dbReference type="EMBL" id="HBEO01026463">
    <property type="protein sequence ID" value="CAD8497713.1"/>
    <property type="molecule type" value="Transcribed_RNA"/>
</dbReference>